<sequence>MLYDLFISGYFQYKSDTNTVAPWLAATAKECDCTPDLQCGTDEQKKPPSSTRLKVKARKIFRETQARTNPKPTVELPPKEHKYIIAVKDFASLAEYIVEHTKNPFEVPESFSTALDGAISLRQSLNNQFSTSTIQSSQDGHGYSIGILEHVRRVLCPLMPMPSERAGNHFSCSYGTPEERLANKFNLLGIQEPEEEFLQTSDAAKASHAVPETDYEAELLRDADEARFAFHLLLQDANKLRNVIFETWVGYRLGIFDLVSASLTTNTAIDLVRGIEEEITPSLRNVADPKCFFGVSFSLGVSGKGRLKTSEEDQVMR</sequence>
<proteinExistence type="predicted"/>
<dbReference type="GeneID" id="81398880"/>
<dbReference type="RefSeq" id="XP_056508004.1">
    <property type="nucleotide sequence ID" value="XM_056659711.1"/>
</dbReference>
<feature type="domain" description="DUF6604" evidence="1">
    <location>
        <begin position="12"/>
        <end position="281"/>
    </location>
</feature>
<reference evidence="2" key="1">
    <citation type="submission" date="2022-11" db="EMBL/GenBank/DDBJ databases">
        <authorList>
            <person name="Petersen C."/>
        </authorList>
    </citation>
    <scope>NUCLEOTIDE SEQUENCE</scope>
    <source>
        <strain evidence="2">IBT 34128</strain>
    </source>
</reference>
<dbReference type="OrthoDB" id="5238236at2759"/>
<dbReference type="EMBL" id="JAPMSZ010000011">
    <property type="protein sequence ID" value="KAJ5084607.1"/>
    <property type="molecule type" value="Genomic_DNA"/>
</dbReference>
<gene>
    <name evidence="2" type="ORF">NUU61_009186</name>
</gene>
<reference evidence="2" key="2">
    <citation type="journal article" date="2023" name="IMA Fungus">
        <title>Comparative genomic study of the Penicillium genus elucidates a diverse pangenome and 15 lateral gene transfer events.</title>
        <authorList>
            <person name="Petersen C."/>
            <person name="Sorensen T."/>
            <person name="Nielsen M.R."/>
            <person name="Sondergaard T.E."/>
            <person name="Sorensen J.L."/>
            <person name="Fitzpatrick D.A."/>
            <person name="Frisvad J.C."/>
            <person name="Nielsen K.L."/>
        </authorList>
    </citation>
    <scope>NUCLEOTIDE SEQUENCE</scope>
    <source>
        <strain evidence="2">IBT 34128</strain>
    </source>
</reference>
<organism evidence="2 3">
    <name type="scientific">Penicillium alfredii</name>
    <dbReference type="NCBI Taxonomy" id="1506179"/>
    <lineage>
        <taxon>Eukaryota</taxon>
        <taxon>Fungi</taxon>
        <taxon>Dikarya</taxon>
        <taxon>Ascomycota</taxon>
        <taxon>Pezizomycotina</taxon>
        <taxon>Eurotiomycetes</taxon>
        <taxon>Eurotiomycetidae</taxon>
        <taxon>Eurotiales</taxon>
        <taxon>Aspergillaceae</taxon>
        <taxon>Penicillium</taxon>
    </lineage>
</organism>
<evidence type="ECO:0000259" key="1">
    <source>
        <dbReference type="Pfam" id="PF20253"/>
    </source>
</evidence>
<dbReference type="Pfam" id="PF20253">
    <property type="entry name" value="DUF6604"/>
    <property type="match status" value="1"/>
</dbReference>
<evidence type="ECO:0000313" key="2">
    <source>
        <dbReference type="EMBL" id="KAJ5084607.1"/>
    </source>
</evidence>
<dbReference type="PANTHER" id="PTHR38795:SF1">
    <property type="entry name" value="DUF6604 DOMAIN-CONTAINING PROTEIN"/>
    <property type="match status" value="1"/>
</dbReference>
<name>A0A9W9EMN4_9EURO</name>
<dbReference type="PANTHER" id="PTHR38795">
    <property type="entry name" value="DUF6604 DOMAIN-CONTAINING PROTEIN"/>
    <property type="match status" value="1"/>
</dbReference>
<dbReference type="Proteomes" id="UP001141434">
    <property type="component" value="Unassembled WGS sequence"/>
</dbReference>
<dbReference type="AlphaFoldDB" id="A0A9W9EMN4"/>
<keyword evidence="3" id="KW-1185">Reference proteome</keyword>
<protein>
    <recommendedName>
        <fullName evidence="1">DUF6604 domain-containing protein</fullName>
    </recommendedName>
</protein>
<dbReference type="InterPro" id="IPR046539">
    <property type="entry name" value="DUF6604"/>
</dbReference>
<accession>A0A9W9EMN4</accession>
<evidence type="ECO:0000313" key="3">
    <source>
        <dbReference type="Proteomes" id="UP001141434"/>
    </source>
</evidence>
<comment type="caution">
    <text evidence="2">The sequence shown here is derived from an EMBL/GenBank/DDBJ whole genome shotgun (WGS) entry which is preliminary data.</text>
</comment>